<keyword evidence="1" id="KW-1133">Transmembrane helix</keyword>
<dbReference type="HOGENOM" id="CLU_2911811_0_0_14"/>
<feature type="transmembrane region" description="Helical" evidence="1">
    <location>
        <begin position="35"/>
        <end position="55"/>
    </location>
</feature>
<dbReference type="RefSeq" id="WP_026656796.1">
    <property type="nucleotide sequence ID" value="NC_022538.1"/>
</dbReference>
<proteinExistence type="predicted"/>
<evidence type="ECO:0000313" key="3">
    <source>
        <dbReference type="Proteomes" id="UP000032740"/>
    </source>
</evidence>
<keyword evidence="1" id="KW-0812">Transmembrane</keyword>
<feature type="transmembrane region" description="Helical" evidence="1">
    <location>
        <begin position="12"/>
        <end position="29"/>
    </location>
</feature>
<dbReference type="EMBL" id="FO681347">
    <property type="protein sequence ID" value="CCV63964.1"/>
    <property type="molecule type" value="Genomic_DNA"/>
</dbReference>
<dbReference type="KEGG" id="apal:BN85403870"/>
<protein>
    <submittedName>
        <fullName evidence="2">Uncharacterized protein</fullName>
    </submittedName>
</protein>
<evidence type="ECO:0000313" key="2">
    <source>
        <dbReference type="EMBL" id="CCV63964.1"/>
    </source>
</evidence>
<dbReference type="AlphaFoldDB" id="U4KK25"/>
<evidence type="ECO:0000256" key="1">
    <source>
        <dbReference type="SAM" id="Phobius"/>
    </source>
</evidence>
<dbReference type="STRING" id="1318466.BN85403870"/>
<gene>
    <name evidence="2" type="ORF">BN85403870</name>
</gene>
<keyword evidence="1" id="KW-0472">Membrane</keyword>
<organism evidence="2 3">
    <name type="scientific">Alteracholeplasma palmae (strain ATCC 49389 / J233)</name>
    <name type="common">Acholeplasma palmae</name>
    <dbReference type="NCBI Taxonomy" id="1318466"/>
    <lineage>
        <taxon>Bacteria</taxon>
        <taxon>Bacillati</taxon>
        <taxon>Mycoplasmatota</taxon>
        <taxon>Mollicutes</taxon>
        <taxon>Acholeplasmatales</taxon>
        <taxon>Acholeplasmataceae</taxon>
        <taxon>Acholeplasma</taxon>
    </lineage>
</organism>
<name>U4KK25_ALTPJ</name>
<dbReference type="Proteomes" id="UP000032740">
    <property type="component" value="Chromosome"/>
</dbReference>
<reference evidence="2 3" key="1">
    <citation type="journal article" date="2013" name="J. Mol. Microbiol. Biotechnol.">
        <title>Analysis of the Complete Genomes of Acholeplasma brassicae , A. palmae and A. laidlawii and Their Comparison to the Obligate Parasites from ' Candidatus Phytoplasma'.</title>
        <authorList>
            <person name="Kube M."/>
            <person name="Siewert C."/>
            <person name="Migdoll A.M."/>
            <person name="Duduk B."/>
            <person name="Holz S."/>
            <person name="Rabus R."/>
            <person name="Seemuller E."/>
            <person name="Mitrovic J."/>
            <person name="Muller I."/>
            <person name="Buttner C."/>
            <person name="Reinhardt R."/>
        </authorList>
    </citation>
    <scope>NUCLEOTIDE SEQUENCE [LARGE SCALE GENOMIC DNA]</scope>
    <source>
        <strain evidence="2 3">J233</strain>
    </source>
</reference>
<accession>U4KK25</accession>
<keyword evidence="3" id="KW-1185">Reference proteome</keyword>
<sequence length="61" mass="7151">MKNKHYLSTSIFLFLGSFIFLFIFIMQIMEIGFGWNSLSNVFLSFTLLVSGILIFKKYKSK</sequence>